<dbReference type="PROSITE" id="PS50113">
    <property type="entry name" value="PAC"/>
    <property type="match status" value="1"/>
</dbReference>
<dbReference type="InterPro" id="IPR000700">
    <property type="entry name" value="PAS-assoc_C"/>
</dbReference>
<dbReference type="RefSeq" id="WP_380232818.1">
    <property type="nucleotide sequence ID" value="NZ_JBHSVH010000002.1"/>
</dbReference>
<feature type="domain" description="PAC" evidence="3">
    <location>
        <begin position="482"/>
        <end position="534"/>
    </location>
</feature>
<dbReference type="SUPFAM" id="SSF55785">
    <property type="entry name" value="PYP-like sensor domain (PAS domain)"/>
    <property type="match status" value="2"/>
</dbReference>
<dbReference type="Gene3D" id="1.10.10.10">
    <property type="entry name" value="Winged helix-like DNA-binding domain superfamily/Winged helix DNA-binding domain"/>
    <property type="match status" value="1"/>
</dbReference>
<dbReference type="SMART" id="SM00331">
    <property type="entry name" value="PP2C_SIG"/>
    <property type="match status" value="1"/>
</dbReference>
<feature type="domain" description="ANTAR" evidence="4">
    <location>
        <begin position="20"/>
        <end position="81"/>
    </location>
</feature>
<dbReference type="InterPro" id="IPR052016">
    <property type="entry name" value="Bact_Sigma-Reg"/>
</dbReference>
<dbReference type="InterPro" id="IPR000014">
    <property type="entry name" value="PAS"/>
</dbReference>
<dbReference type="InterPro" id="IPR036388">
    <property type="entry name" value="WH-like_DNA-bd_sf"/>
</dbReference>
<evidence type="ECO:0000313" key="6">
    <source>
        <dbReference type="Proteomes" id="UP001596435"/>
    </source>
</evidence>
<dbReference type="InterPro" id="IPR035965">
    <property type="entry name" value="PAS-like_dom_sf"/>
</dbReference>
<reference evidence="6" key="1">
    <citation type="journal article" date="2019" name="Int. J. Syst. Evol. Microbiol.">
        <title>The Global Catalogue of Microorganisms (GCM) 10K type strain sequencing project: providing services to taxonomists for standard genome sequencing and annotation.</title>
        <authorList>
            <consortium name="The Broad Institute Genomics Platform"/>
            <consortium name="The Broad Institute Genome Sequencing Center for Infectious Disease"/>
            <person name="Wu L."/>
            <person name="Ma J."/>
        </authorList>
    </citation>
    <scope>NUCLEOTIDE SEQUENCE [LARGE SCALE GENOMIC DNA]</scope>
    <source>
        <strain evidence="6">CGMCC 1.12859</strain>
    </source>
</reference>
<dbReference type="Gene3D" id="3.30.450.20">
    <property type="entry name" value="PAS domain"/>
    <property type="match status" value="2"/>
</dbReference>
<dbReference type="PANTHER" id="PTHR43156">
    <property type="entry name" value="STAGE II SPORULATION PROTEIN E-RELATED"/>
    <property type="match status" value="1"/>
</dbReference>
<dbReference type="SMART" id="SM01012">
    <property type="entry name" value="ANTAR"/>
    <property type="match status" value="1"/>
</dbReference>
<gene>
    <name evidence="5" type="ORF">ACFQMG_33930</name>
</gene>
<dbReference type="Gene3D" id="3.60.40.10">
    <property type="entry name" value="PPM-type phosphatase domain"/>
    <property type="match status" value="1"/>
</dbReference>
<dbReference type="PROSITE" id="PS50921">
    <property type="entry name" value="ANTAR"/>
    <property type="match status" value="1"/>
</dbReference>
<accession>A0ABW2G8Q8</accession>
<dbReference type="CDD" id="cd00130">
    <property type="entry name" value="PAS"/>
    <property type="match status" value="1"/>
</dbReference>
<dbReference type="PANTHER" id="PTHR43156:SF2">
    <property type="entry name" value="STAGE II SPORULATION PROTEIN E"/>
    <property type="match status" value="1"/>
</dbReference>
<evidence type="ECO:0000256" key="2">
    <source>
        <dbReference type="SAM" id="MobiDB-lite"/>
    </source>
</evidence>
<dbReference type="InterPro" id="IPR013656">
    <property type="entry name" value="PAS_4"/>
</dbReference>
<keyword evidence="6" id="KW-1185">Reference proteome</keyword>
<evidence type="ECO:0000313" key="5">
    <source>
        <dbReference type="EMBL" id="MFC7184562.1"/>
    </source>
</evidence>
<comment type="caution">
    <text evidence="5">The sequence shown here is derived from an EMBL/GenBank/DDBJ whole genome shotgun (WGS) entry which is preliminary data.</text>
</comment>
<dbReference type="InterPro" id="IPR005561">
    <property type="entry name" value="ANTAR"/>
</dbReference>
<dbReference type="InterPro" id="IPR036457">
    <property type="entry name" value="PPM-type-like_dom_sf"/>
</dbReference>
<feature type="compositionally biased region" description="Low complexity" evidence="2">
    <location>
        <begin position="85"/>
        <end position="101"/>
    </location>
</feature>
<feature type="region of interest" description="Disordered" evidence="2">
    <location>
        <begin position="85"/>
        <end position="124"/>
    </location>
</feature>
<name>A0ABW2G8Q8_9ACTN</name>
<dbReference type="Pfam" id="PF07228">
    <property type="entry name" value="SpoIIE"/>
    <property type="match status" value="1"/>
</dbReference>
<protein>
    <submittedName>
        <fullName evidence="5">SpoIIE family protein phosphatase</fullName>
    </submittedName>
</protein>
<dbReference type="Pfam" id="PF08448">
    <property type="entry name" value="PAS_4"/>
    <property type="match status" value="1"/>
</dbReference>
<keyword evidence="1" id="KW-0378">Hydrolase</keyword>
<dbReference type="Pfam" id="PF03861">
    <property type="entry name" value="ANTAR"/>
    <property type="match status" value="1"/>
</dbReference>
<dbReference type="Pfam" id="PF08447">
    <property type="entry name" value="PAS_3"/>
    <property type="match status" value="1"/>
</dbReference>
<evidence type="ECO:0000259" key="3">
    <source>
        <dbReference type="PROSITE" id="PS50113"/>
    </source>
</evidence>
<evidence type="ECO:0000259" key="4">
    <source>
        <dbReference type="PROSITE" id="PS50921"/>
    </source>
</evidence>
<dbReference type="SUPFAM" id="SSF81606">
    <property type="entry name" value="PP2C-like"/>
    <property type="match status" value="1"/>
</dbReference>
<evidence type="ECO:0000256" key="1">
    <source>
        <dbReference type="ARBA" id="ARBA00022801"/>
    </source>
</evidence>
<sequence>MAGTAPRRPGPSPGDPLAAAARLAAEVEHLRRTAAARPLTDLATGVLAERLGCPPAEAAAQLATLARAAGLPVAELAGEIVAAAAGPPRPATGRDLPADPAGADDDTGATSDTGAAAAAEGAAPEGDDIARAALDHAAGPTGVVALAVWAHAPGGGLTLAGQAGFPGTEAAAWRYVPPGVDTTARRALESGAARWPPDGRPTATDAPTLGRRAAPLRLVLLIRRGGHGLGALELAWPAGAADLPATAEVQLDALAEVCAVALAGRPATSTARTAPAGAADTAVESAAVLDAALGQVLLLDAVPGPGDAAADFRITAFSPAFTDPAGRLPHTLLGRTLADAYPLACADGLLARLLRVHATGEPIRDECLHLTFRGDPAPVTVVLRLGAARTGRGLLVCWQPEDTGSRRTALLRNAQRLARIGGFEEDLTTGDVHWTGRLFALYGTAPDSTPVPLAALAAHVHPDDRPAVRRLAHTVLQRHTEASAVFRLLRADGLTRYARLVAEPVTTAGGRTVGVRGAYQDVTAQHRTEIALSATRERLADSEQESAERGRLALRLQRALLPAEPPPLAAAGLAAAVRYRPAAEREKVGGDWYDALLLPDKSALLSLGDVAGHGVEAATGMVVLRNALRGLAMTGAAPGQLMEWLNLAAMQLPEPTTATAVCARYDPSTRELRWARAGHLPPVLLRDGEPTLLPLPRGVLLGAAGEQAYEERSTVLAAGDVLLLYTDGLIERREGDVGMLRELLAAAGPPGADLGEYLDRLLLHSRADTGDDTCLIAVRTEPV</sequence>
<dbReference type="EMBL" id="JBHTAJ010000108">
    <property type="protein sequence ID" value="MFC7184562.1"/>
    <property type="molecule type" value="Genomic_DNA"/>
</dbReference>
<proteinExistence type="predicted"/>
<dbReference type="InterPro" id="IPR013655">
    <property type="entry name" value="PAS_fold_3"/>
</dbReference>
<dbReference type="InterPro" id="IPR001932">
    <property type="entry name" value="PPM-type_phosphatase-like_dom"/>
</dbReference>
<organism evidence="5 6">
    <name type="scientific">Kitasatospora paranensis</name>
    <dbReference type="NCBI Taxonomy" id="258053"/>
    <lineage>
        <taxon>Bacteria</taxon>
        <taxon>Bacillati</taxon>
        <taxon>Actinomycetota</taxon>
        <taxon>Actinomycetes</taxon>
        <taxon>Kitasatosporales</taxon>
        <taxon>Streptomycetaceae</taxon>
        <taxon>Kitasatospora</taxon>
    </lineage>
</organism>
<dbReference type="NCBIfam" id="TIGR00229">
    <property type="entry name" value="sensory_box"/>
    <property type="match status" value="1"/>
</dbReference>
<dbReference type="Proteomes" id="UP001596435">
    <property type="component" value="Unassembled WGS sequence"/>
</dbReference>
<feature type="compositionally biased region" description="Low complexity" evidence="2">
    <location>
        <begin position="108"/>
        <end position="124"/>
    </location>
</feature>